<dbReference type="EMBL" id="ML978137">
    <property type="protein sequence ID" value="KAF2093649.1"/>
    <property type="molecule type" value="Genomic_DNA"/>
</dbReference>
<dbReference type="Pfam" id="PF13489">
    <property type="entry name" value="Methyltransf_23"/>
    <property type="match status" value="1"/>
</dbReference>
<dbReference type="CDD" id="cd02440">
    <property type="entry name" value="AdoMet_MTases"/>
    <property type="match status" value="1"/>
</dbReference>
<gene>
    <name evidence="2" type="ORF">NA57DRAFT_69065</name>
</gene>
<dbReference type="AlphaFoldDB" id="A0A9P4I740"/>
<name>A0A9P4I740_9PEZI</name>
<organism evidence="2 3">
    <name type="scientific">Rhizodiscina lignyota</name>
    <dbReference type="NCBI Taxonomy" id="1504668"/>
    <lineage>
        <taxon>Eukaryota</taxon>
        <taxon>Fungi</taxon>
        <taxon>Dikarya</taxon>
        <taxon>Ascomycota</taxon>
        <taxon>Pezizomycotina</taxon>
        <taxon>Dothideomycetes</taxon>
        <taxon>Pleosporomycetidae</taxon>
        <taxon>Aulographales</taxon>
        <taxon>Rhizodiscinaceae</taxon>
        <taxon>Rhizodiscina</taxon>
    </lineage>
</organism>
<dbReference type="Gene3D" id="3.40.50.150">
    <property type="entry name" value="Vaccinia Virus protein VP39"/>
    <property type="match status" value="1"/>
</dbReference>
<keyword evidence="1" id="KW-0808">Transferase</keyword>
<dbReference type="SUPFAM" id="SSF53335">
    <property type="entry name" value="S-adenosyl-L-methionine-dependent methyltransferases"/>
    <property type="match status" value="1"/>
</dbReference>
<reference evidence="2" key="1">
    <citation type="journal article" date="2020" name="Stud. Mycol.">
        <title>101 Dothideomycetes genomes: a test case for predicting lifestyles and emergence of pathogens.</title>
        <authorList>
            <person name="Haridas S."/>
            <person name="Albert R."/>
            <person name="Binder M."/>
            <person name="Bloem J."/>
            <person name="Labutti K."/>
            <person name="Salamov A."/>
            <person name="Andreopoulos B."/>
            <person name="Baker S."/>
            <person name="Barry K."/>
            <person name="Bills G."/>
            <person name="Bluhm B."/>
            <person name="Cannon C."/>
            <person name="Castanera R."/>
            <person name="Culley D."/>
            <person name="Daum C."/>
            <person name="Ezra D."/>
            <person name="Gonzalez J."/>
            <person name="Henrissat B."/>
            <person name="Kuo A."/>
            <person name="Liang C."/>
            <person name="Lipzen A."/>
            <person name="Lutzoni F."/>
            <person name="Magnuson J."/>
            <person name="Mondo S."/>
            <person name="Nolan M."/>
            <person name="Ohm R."/>
            <person name="Pangilinan J."/>
            <person name="Park H.-J."/>
            <person name="Ramirez L."/>
            <person name="Alfaro M."/>
            <person name="Sun H."/>
            <person name="Tritt A."/>
            <person name="Yoshinaga Y."/>
            <person name="Zwiers L.-H."/>
            <person name="Turgeon B."/>
            <person name="Goodwin S."/>
            <person name="Spatafora J."/>
            <person name="Crous P."/>
            <person name="Grigoriev I."/>
        </authorList>
    </citation>
    <scope>NUCLEOTIDE SEQUENCE</scope>
    <source>
        <strain evidence="2">CBS 133067</strain>
    </source>
</reference>
<proteinExistence type="predicted"/>
<dbReference type="OrthoDB" id="66144at2759"/>
<keyword evidence="2" id="KW-0489">Methyltransferase</keyword>
<sequence length="235" mass="25940">MAIERFDKEAAKWDSNPFIHSCAKQAQEALLKHVPQLSRDDAKTTVDVLEIGCGTGVLSFLIAPYVRNIYAVDTSSGMIDALWAKLAAHETIKNITPICTLLETPDDPILQSADAGGQPKRFDVILCHLTLHHIPELEGIFSLMGDLLKPGGMIALTDYEDFGPEASKFHAKFKWDDVCRHGVKKEEAEKVMKEIGYADINVARAFSCQKKLDESYGGGTMEFPFLLVMGKRPGS</sequence>
<dbReference type="GO" id="GO:0032259">
    <property type="term" value="P:methylation"/>
    <property type="evidence" value="ECO:0007669"/>
    <property type="project" value="UniProtKB-KW"/>
</dbReference>
<dbReference type="PANTHER" id="PTHR43861:SF3">
    <property type="entry name" value="PUTATIVE (AFU_ORTHOLOGUE AFUA_2G14390)-RELATED"/>
    <property type="match status" value="1"/>
</dbReference>
<evidence type="ECO:0000313" key="3">
    <source>
        <dbReference type="Proteomes" id="UP000799772"/>
    </source>
</evidence>
<dbReference type="Proteomes" id="UP000799772">
    <property type="component" value="Unassembled WGS sequence"/>
</dbReference>
<dbReference type="GO" id="GO:0008168">
    <property type="term" value="F:methyltransferase activity"/>
    <property type="evidence" value="ECO:0007669"/>
    <property type="project" value="UniProtKB-KW"/>
</dbReference>
<comment type="caution">
    <text evidence="2">The sequence shown here is derived from an EMBL/GenBank/DDBJ whole genome shotgun (WGS) entry which is preliminary data.</text>
</comment>
<evidence type="ECO:0000313" key="2">
    <source>
        <dbReference type="EMBL" id="KAF2093649.1"/>
    </source>
</evidence>
<dbReference type="PANTHER" id="PTHR43861">
    <property type="entry name" value="TRANS-ACONITATE 2-METHYLTRANSFERASE-RELATED"/>
    <property type="match status" value="1"/>
</dbReference>
<keyword evidence="3" id="KW-1185">Reference proteome</keyword>
<evidence type="ECO:0000256" key="1">
    <source>
        <dbReference type="ARBA" id="ARBA00022679"/>
    </source>
</evidence>
<accession>A0A9P4I740</accession>
<protein>
    <submittedName>
        <fullName evidence="2">Methyltransferase</fullName>
    </submittedName>
</protein>
<dbReference type="InterPro" id="IPR029063">
    <property type="entry name" value="SAM-dependent_MTases_sf"/>
</dbReference>